<evidence type="ECO:0000313" key="2">
    <source>
        <dbReference type="Proteomes" id="UP000789702"/>
    </source>
</evidence>
<sequence length="330" mass="37124">MNKDKIYKTCCLFWCEIDRDSPKEKESLRFRRFRMFCLFIVYCLIIAYIINYLLSFSGPSTLQMSRSIADVPVPLDSIDTSDTSVTSDCSQNIQNYTDYFVYLSNTSFSSLSTVGFEIYTVDLSNSSYPIVILLDSATYTQFGDYFTGGSISTKGSKTTSNIQDKLSSIVFENFYTLSPFQYNYIFLERILYSDLDTSLDKARFTKVVSKSSKHRVKYFGLSTKIFSLGQYSNADFPNVTIPYTTLQISNMSSILTTYTQVNKVSSTTVIGFLTGLGGATAFLLVIYKFLFGGYKPPGLLKPFLPEEWTTMSAASDEEAPNTKTTTDSKG</sequence>
<accession>A0ACA9KZH3</accession>
<evidence type="ECO:0000313" key="1">
    <source>
        <dbReference type="EMBL" id="CAG8499130.1"/>
    </source>
</evidence>
<proteinExistence type="predicted"/>
<dbReference type="Proteomes" id="UP000789702">
    <property type="component" value="Unassembled WGS sequence"/>
</dbReference>
<organism evidence="1 2">
    <name type="scientific">Dentiscutata heterogama</name>
    <dbReference type="NCBI Taxonomy" id="1316150"/>
    <lineage>
        <taxon>Eukaryota</taxon>
        <taxon>Fungi</taxon>
        <taxon>Fungi incertae sedis</taxon>
        <taxon>Mucoromycota</taxon>
        <taxon>Glomeromycotina</taxon>
        <taxon>Glomeromycetes</taxon>
        <taxon>Diversisporales</taxon>
        <taxon>Gigasporaceae</taxon>
        <taxon>Dentiscutata</taxon>
    </lineage>
</organism>
<reference evidence="1" key="1">
    <citation type="submission" date="2021-06" db="EMBL/GenBank/DDBJ databases">
        <authorList>
            <person name="Kallberg Y."/>
            <person name="Tangrot J."/>
            <person name="Rosling A."/>
        </authorList>
    </citation>
    <scope>NUCLEOTIDE SEQUENCE</scope>
    <source>
        <strain evidence="1">IL203A</strain>
    </source>
</reference>
<name>A0ACA9KZH3_9GLOM</name>
<comment type="caution">
    <text evidence="1">The sequence shown here is derived from an EMBL/GenBank/DDBJ whole genome shotgun (WGS) entry which is preliminary data.</text>
</comment>
<protein>
    <submittedName>
        <fullName evidence="1">10496_t:CDS:1</fullName>
    </submittedName>
</protein>
<dbReference type="EMBL" id="CAJVPU010002327">
    <property type="protein sequence ID" value="CAG8499130.1"/>
    <property type="molecule type" value="Genomic_DNA"/>
</dbReference>
<keyword evidence="2" id="KW-1185">Reference proteome</keyword>
<gene>
    <name evidence="1" type="ORF">DHETER_LOCUS2922</name>
</gene>